<dbReference type="PANTHER" id="PTHR46910:SF3">
    <property type="entry name" value="HALOTOLERANCE PROTEIN 9-RELATED"/>
    <property type="match status" value="1"/>
</dbReference>
<feature type="compositionally biased region" description="Polar residues" evidence="6">
    <location>
        <begin position="967"/>
        <end position="977"/>
    </location>
</feature>
<dbReference type="Pfam" id="PF04082">
    <property type="entry name" value="Fungal_trans"/>
    <property type="match status" value="1"/>
</dbReference>
<evidence type="ECO:0000259" key="7">
    <source>
        <dbReference type="PROSITE" id="PS50048"/>
    </source>
</evidence>
<dbReference type="GeneID" id="64859055"/>
<feature type="compositionally biased region" description="Low complexity" evidence="6">
    <location>
        <begin position="391"/>
        <end position="406"/>
    </location>
</feature>
<protein>
    <submittedName>
        <fullName evidence="8">Similar to Saccharomyces cerevisiae YGL013C PDR1 Zinc cluster protein</fullName>
    </submittedName>
</protein>
<dbReference type="PROSITE" id="PS50048">
    <property type="entry name" value="ZN2_CY6_FUNGAL_2"/>
    <property type="match status" value="1"/>
</dbReference>
<dbReference type="SUPFAM" id="SSF57701">
    <property type="entry name" value="Zn2/Cys6 DNA-binding domain"/>
    <property type="match status" value="1"/>
</dbReference>
<dbReference type="GO" id="GO:0005634">
    <property type="term" value="C:nucleus"/>
    <property type="evidence" value="ECO:0007669"/>
    <property type="project" value="UniProtKB-SubCell"/>
</dbReference>
<reference evidence="8 9" key="1">
    <citation type="submission" date="2020-05" db="EMBL/GenBank/DDBJ databases">
        <authorList>
            <person name="Casaregola S."/>
            <person name="Devillers H."/>
            <person name="Grondin C."/>
        </authorList>
    </citation>
    <scope>NUCLEOTIDE SEQUENCE [LARGE SCALE GENOMIC DNA]</scope>
    <source>
        <strain evidence="8 9">CLIB 1767</strain>
    </source>
</reference>
<evidence type="ECO:0000256" key="6">
    <source>
        <dbReference type="SAM" id="MobiDB-lite"/>
    </source>
</evidence>
<dbReference type="GO" id="GO:0006351">
    <property type="term" value="P:DNA-templated transcription"/>
    <property type="evidence" value="ECO:0007669"/>
    <property type="project" value="InterPro"/>
</dbReference>
<dbReference type="OrthoDB" id="3364175at2759"/>
<evidence type="ECO:0000313" key="9">
    <source>
        <dbReference type="Proteomes" id="UP000644660"/>
    </source>
</evidence>
<keyword evidence="9" id="KW-1185">Reference proteome</keyword>
<feature type="region of interest" description="Disordered" evidence="6">
    <location>
        <begin position="59"/>
        <end position="156"/>
    </location>
</feature>
<dbReference type="CDD" id="cd00067">
    <property type="entry name" value="GAL4"/>
    <property type="match status" value="1"/>
</dbReference>
<sequence>MVAKNNIENKNTTTTTVPKRKKVSKACDSCRRRKIKCTGTQPCMNCQLHQCTCIFSNNSSTTTSTTSTTTSTTTSNMIKKKGVRLPRISTKLDNLKNNNNTESTGDSSSSTTTTSTSTTFDRNVPHTSSLYKVDLNDDNNNNNDNDNDKKTNPELNEFENGLYEGDIEDLPKYNEYKQTIEKLTSIPNKNKMIESMISDLNDKINDLILNWQPKINLLKLPKLLKVSDPIDASKSIETQLMINKYRNRIHLSRYSHWSFNSRNEKFKKSTKREDYDKCDQESHISPIGKEGGYLNSVPLIDEIFGLYHPCEALSLRGIAYLTQKYSVLRPKGKGKSQIIRANVFLLLRFFDLCWLHMNEDRISMANPLESYLQRTKGISSTGFPSATSPQNSITSSSTNNNYNYNNGATGQSNIPTPSTPAVSNTNNKEMVLSILRTLPSGFLEHLTPDNVTKLLDNIEDDLGMFKLLLEICGNHKDKIESFLRWISPPNKSNVNPQDLERCNKLIGVHELLLTLCYSYYNTTMYYLVHMDSLDYLELLLDMLDYEDWAKEIYGFDKILNVAINCALKAGFSRWEYYVGFDEETAERRRRVWWRLYMYDKKVMMEDSYMSGIDDSKMNCLLPKEFRDMGFVDHNDFIKKLHLFSRTSTLDNLPIDQLVFYASLSTYQVISHFYSEVLYNEKYTSIRNTAKPNEVRTRLIGELFGRMGLFVMRFDKIKEQVGRLFEIAENINEPQFSNVSDKDKQKAVAFAFEYTALYCLVTRVSINIGIRISVHPKPPYIKERIMALSKSVYDKWVTMNKTLLQLETSYDLWRVIEHYTYTFLLMITWMYDECAYIEHSDIIEVINVFERLSELKDVFILSNNSDRQTLRFFSSLFTLFCIMTRILLTEYVGLDRMNSDDISKIFAKEGPHIVELVKIIFDGNSYCYQLVLTPLEESIFHTSVKKMLKSDYDIKVEETPAVHKSYRGSPTATGSTRVDSNEIPNKPFSRSVSEQVLAHPTMSFDRNRNDSQNFPSTNSETGTRNLMNPMVAQNVIGVPIQSPSGGGINPGMIPPSRINQGFVSGLGPGPSSGPAMQNKISNLLQTEIMDNPLLSHTPPLPSLNNTNNTLLYPPNQPNGKRQESSPQIGYIDKRLFQPFDLGILEDFFSSTDFTDLGSL</sequence>
<evidence type="ECO:0000256" key="1">
    <source>
        <dbReference type="ARBA" id="ARBA00004123"/>
    </source>
</evidence>
<feature type="compositionally biased region" description="Low complexity" evidence="6">
    <location>
        <begin position="91"/>
        <end position="119"/>
    </location>
</feature>
<dbReference type="InterPro" id="IPR036864">
    <property type="entry name" value="Zn2-C6_fun-type_DNA-bd_sf"/>
</dbReference>
<dbReference type="SMART" id="SM00066">
    <property type="entry name" value="GAL4"/>
    <property type="match status" value="1"/>
</dbReference>
<dbReference type="RefSeq" id="XP_041407833.1">
    <property type="nucleotide sequence ID" value="XM_041551899.1"/>
</dbReference>
<dbReference type="AlphaFoldDB" id="A0A8H2VIQ2"/>
<dbReference type="Proteomes" id="UP000644660">
    <property type="component" value="Unassembled WGS sequence"/>
</dbReference>
<comment type="subcellular location">
    <subcellularLocation>
        <location evidence="1">Nucleus</location>
    </subcellularLocation>
</comment>
<organism evidence="8 9">
    <name type="scientific">Maudiozyma barnettii</name>
    <dbReference type="NCBI Taxonomy" id="61262"/>
    <lineage>
        <taxon>Eukaryota</taxon>
        <taxon>Fungi</taxon>
        <taxon>Dikarya</taxon>
        <taxon>Ascomycota</taxon>
        <taxon>Saccharomycotina</taxon>
        <taxon>Saccharomycetes</taxon>
        <taxon>Saccharomycetales</taxon>
        <taxon>Saccharomycetaceae</taxon>
        <taxon>Maudiozyma</taxon>
    </lineage>
</organism>
<dbReference type="Gene3D" id="4.10.240.10">
    <property type="entry name" value="Zn(2)-C6 fungal-type DNA-binding domain"/>
    <property type="match status" value="1"/>
</dbReference>
<feature type="region of interest" description="Disordered" evidence="6">
    <location>
        <begin position="962"/>
        <end position="1023"/>
    </location>
</feature>
<feature type="compositionally biased region" description="Polar residues" evidence="6">
    <location>
        <begin position="407"/>
        <end position="422"/>
    </location>
</feature>
<keyword evidence="4" id="KW-0238">DNA-binding</keyword>
<dbReference type="PANTHER" id="PTHR46910">
    <property type="entry name" value="TRANSCRIPTION FACTOR PDR1"/>
    <property type="match status" value="1"/>
</dbReference>
<dbReference type="GO" id="GO:0008270">
    <property type="term" value="F:zinc ion binding"/>
    <property type="evidence" value="ECO:0007669"/>
    <property type="project" value="InterPro"/>
</dbReference>
<evidence type="ECO:0000313" key="8">
    <source>
        <dbReference type="EMBL" id="CAB4255989.1"/>
    </source>
</evidence>
<dbReference type="GO" id="GO:0045944">
    <property type="term" value="P:positive regulation of transcription by RNA polymerase II"/>
    <property type="evidence" value="ECO:0007669"/>
    <property type="project" value="UniProtKB-ARBA"/>
</dbReference>
<keyword evidence="5" id="KW-0539">Nucleus</keyword>
<dbReference type="PROSITE" id="PS00463">
    <property type="entry name" value="ZN2_CY6_FUNGAL_1"/>
    <property type="match status" value="1"/>
</dbReference>
<evidence type="ECO:0000256" key="2">
    <source>
        <dbReference type="ARBA" id="ARBA00022723"/>
    </source>
</evidence>
<dbReference type="Pfam" id="PF00172">
    <property type="entry name" value="Zn_clus"/>
    <property type="match status" value="1"/>
</dbReference>
<feature type="domain" description="Zn(2)-C6 fungal-type" evidence="7">
    <location>
        <begin position="26"/>
        <end position="55"/>
    </location>
</feature>
<dbReference type="CDD" id="cd12148">
    <property type="entry name" value="fungal_TF_MHR"/>
    <property type="match status" value="1"/>
</dbReference>
<dbReference type="EMBL" id="CAEFZW010000008">
    <property type="protein sequence ID" value="CAB4255989.1"/>
    <property type="molecule type" value="Genomic_DNA"/>
</dbReference>
<dbReference type="GO" id="GO:0003677">
    <property type="term" value="F:DNA binding"/>
    <property type="evidence" value="ECO:0007669"/>
    <property type="project" value="UniProtKB-KW"/>
</dbReference>
<evidence type="ECO:0000256" key="5">
    <source>
        <dbReference type="ARBA" id="ARBA00023242"/>
    </source>
</evidence>
<keyword evidence="3" id="KW-0862">Zinc</keyword>
<dbReference type="InterPro" id="IPR050987">
    <property type="entry name" value="AtrR-like"/>
</dbReference>
<comment type="caution">
    <text evidence="8">The sequence shown here is derived from an EMBL/GenBank/DDBJ whole genome shotgun (WGS) entry which is preliminary data.</text>
</comment>
<feature type="compositionally biased region" description="Polar residues" evidence="6">
    <location>
        <begin position="1009"/>
        <end position="1023"/>
    </location>
</feature>
<dbReference type="GO" id="GO:0000981">
    <property type="term" value="F:DNA-binding transcription factor activity, RNA polymerase II-specific"/>
    <property type="evidence" value="ECO:0007669"/>
    <property type="project" value="InterPro"/>
</dbReference>
<evidence type="ECO:0000256" key="3">
    <source>
        <dbReference type="ARBA" id="ARBA00022833"/>
    </source>
</evidence>
<dbReference type="InterPro" id="IPR007219">
    <property type="entry name" value="XnlR_reg_dom"/>
</dbReference>
<evidence type="ECO:0000256" key="4">
    <source>
        <dbReference type="ARBA" id="ARBA00023125"/>
    </source>
</evidence>
<feature type="region of interest" description="Disordered" evidence="6">
    <location>
        <begin position="381"/>
        <end position="422"/>
    </location>
</feature>
<gene>
    <name evidence="8" type="ORF">KABA2_08S00704</name>
</gene>
<feature type="region of interest" description="Disordered" evidence="6">
    <location>
        <begin position="1104"/>
        <end position="1124"/>
    </location>
</feature>
<name>A0A8H2VIQ2_9SACH</name>
<feature type="compositionally biased region" description="Polar residues" evidence="6">
    <location>
        <begin position="381"/>
        <end position="390"/>
    </location>
</feature>
<feature type="compositionally biased region" description="Low complexity" evidence="6">
    <location>
        <begin position="59"/>
        <end position="76"/>
    </location>
</feature>
<accession>A0A8H2VIQ2</accession>
<keyword evidence="2" id="KW-0479">Metal-binding</keyword>
<dbReference type="InterPro" id="IPR001138">
    <property type="entry name" value="Zn2Cys6_DnaBD"/>
</dbReference>
<proteinExistence type="predicted"/>